<protein>
    <submittedName>
        <fullName evidence="1">Uncharacterized protein</fullName>
    </submittedName>
</protein>
<gene>
    <name evidence="1" type="ordered locus">CTA_0537</name>
</gene>
<reference evidence="1 2" key="1">
    <citation type="journal article" date="2005" name="Infect. Immun.">
        <title>Comparative genomic analysis of Chlamydia trachomatis oculotropic and genitotropic strains.</title>
        <authorList>
            <person name="Carlson J.H."/>
            <person name="Porcella S.F."/>
            <person name="McClarty G."/>
            <person name="Caldwell H.D."/>
        </authorList>
    </citation>
    <scope>NUCLEOTIDE SEQUENCE [LARGE SCALE GENOMIC DNA]</scope>
    <source>
        <strain evidence="2">ATCC VR-571B / DSM 19440 / HAR-13</strain>
    </source>
</reference>
<sequence>MLFHIFVGIPIQEQIPHLEPPLRIISFYGKRFLGIYSETKESFHSDEVAELLKTALLQLKRVAFRNIQTYQATPIIIPEILIG</sequence>
<dbReference type="Proteomes" id="UP000002532">
    <property type="component" value="Chromosome"/>
</dbReference>
<dbReference type="AlphaFoldDB" id="A0A0H2X2N6"/>
<dbReference type="KEGG" id="cta:CTA_0537"/>
<keyword evidence="2" id="KW-1185">Reference proteome</keyword>
<evidence type="ECO:0000313" key="2">
    <source>
        <dbReference type="Proteomes" id="UP000002532"/>
    </source>
</evidence>
<evidence type="ECO:0000313" key="1">
    <source>
        <dbReference type="EMBL" id="AAX50765.1"/>
    </source>
</evidence>
<proteinExistence type="predicted"/>
<dbReference type="RefSeq" id="WP_009871852.1">
    <property type="nucleotide sequence ID" value="NC_007429.1"/>
</dbReference>
<dbReference type="HOGENOM" id="CLU_2536490_0_0_0"/>
<organism evidence="1 2">
    <name type="scientific">Chlamydia trachomatis serovar A (strain ATCC VR-571B / DSM 19440 / HAR-13)</name>
    <dbReference type="NCBI Taxonomy" id="315277"/>
    <lineage>
        <taxon>Bacteria</taxon>
        <taxon>Pseudomonadati</taxon>
        <taxon>Chlamydiota</taxon>
        <taxon>Chlamydiia</taxon>
        <taxon>Chlamydiales</taxon>
        <taxon>Chlamydiaceae</taxon>
        <taxon>Chlamydia/Chlamydophila group</taxon>
        <taxon>Chlamydia</taxon>
    </lineage>
</organism>
<dbReference type="EMBL" id="CP000051">
    <property type="protein sequence ID" value="AAX50765.1"/>
    <property type="molecule type" value="Genomic_DNA"/>
</dbReference>
<accession>A0A0H2X2N6</accession>
<name>A0A0H2X2N6_CHLTA</name>